<accession>A0ABW0S105</accession>
<name>A0ABW0S105_9BURK</name>
<comment type="caution">
    <text evidence="1">The sequence shown here is derived from an EMBL/GenBank/DDBJ whole genome shotgun (WGS) entry which is preliminary data.</text>
</comment>
<keyword evidence="2" id="KW-1185">Reference proteome</keyword>
<protein>
    <submittedName>
        <fullName evidence="1">DUF934 domain-containing protein</fullName>
    </submittedName>
</protein>
<sequence>MPDIQHHAQIIKGRAVVADDWRVLRLLDAETPESVEVPTGKVIVPLTVWRAQRESLLGRAGANGEIGVWFASDELATSAKDDLDRFALIAIDFPKFSDGRGYSIAFNLRKRLGYTGELRAIGDVLRDQLFQMQRCGFDAYATRQDRNIHDALKGLTVFSETYQGSVDQALPLFRRQQRDVPLEHSDVGAGI</sequence>
<proteinExistence type="predicted"/>
<dbReference type="PIRSF" id="PIRSF030820">
    <property type="entry name" value="UCP030820"/>
    <property type="match status" value="1"/>
</dbReference>
<gene>
    <name evidence="1" type="ORF">ACFPO9_18990</name>
</gene>
<dbReference type="EMBL" id="JBHSMZ010000015">
    <property type="protein sequence ID" value="MFC5550608.1"/>
    <property type="molecule type" value="Genomic_DNA"/>
</dbReference>
<dbReference type="Pfam" id="PF06073">
    <property type="entry name" value="DUF934"/>
    <property type="match status" value="1"/>
</dbReference>
<evidence type="ECO:0000313" key="1">
    <source>
        <dbReference type="EMBL" id="MFC5550608.1"/>
    </source>
</evidence>
<dbReference type="InterPro" id="IPR008318">
    <property type="entry name" value="UCP030820"/>
</dbReference>
<reference evidence="2" key="1">
    <citation type="journal article" date="2019" name="Int. J. Syst. Evol. Microbiol.">
        <title>The Global Catalogue of Microorganisms (GCM) 10K type strain sequencing project: providing services to taxonomists for standard genome sequencing and annotation.</title>
        <authorList>
            <consortium name="The Broad Institute Genomics Platform"/>
            <consortium name="The Broad Institute Genome Sequencing Center for Infectious Disease"/>
            <person name="Wu L."/>
            <person name="Ma J."/>
        </authorList>
    </citation>
    <scope>NUCLEOTIDE SEQUENCE [LARGE SCALE GENOMIC DNA]</scope>
    <source>
        <strain evidence="2">CGMCC 4.5798</strain>
    </source>
</reference>
<organism evidence="1 2">
    <name type="scientific">Massilia aerilata</name>
    <dbReference type="NCBI Taxonomy" id="453817"/>
    <lineage>
        <taxon>Bacteria</taxon>
        <taxon>Pseudomonadati</taxon>
        <taxon>Pseudomonadota</taxon>
        <taxon>Betaproteobacteria</taxon>
        <taxon>Burkholderiales</taxon>
        <taxon>Oxalobacteraceae</taxon>
        <taxon>Telluria group</taxon>
        <taxon>Massilia</taxon>
    </lineage>
</organism>
<evidence type="ECO:0000313" key="2">
    <source>
        <dbReference type="Proteomes" id="UP001596086"/>
    </source>
</evidence>
<dbReference type="RefSeq" id="WP_379773446.1">
    <property type="nucleotide sequence ID" value="NZ_JBHSMZ010000015.1"/>
</dbReference>
<dbReference type="Proteomes" id="UP001596086">
    <property type="component" value="Unassembled WGS sequence"/>
</dbReference>